<sequence length="32" mass="3554">MSSLFAMLTMFSKDITKTLSTQNDVKGMLQVS</sequence>
<name>A0A0U4WEA1_9BACL</name>
<evidence type="ECO:0000313" key="1">
    <source>
        <dbReference type="EMBL" id="BAU27096.1"/>
    </source>
</evidence>
<gene>
    <name evidence="1" type="ORF">CB4_01265</name>
</gene>
<proteinExistence type="predicted"/>
<protein>
    <submittedName>
        <fullName evidence="1">Uncharacterized protein</fullName>
    </submittedName>
</protein>
<evidence type="ECO:0000313" key="2">
    <source>
        <dbReference type="Proteomes" id="UP000217696"/>
    </source>
</evidence>
<accession>A0A0U4WEA1</accession>
<dbReference type="Proteomes" id="UP000217696">
    <property type="component" value="Chromosome"/>
</dbReference>
<dbReference type="AlphaFoldDB" id="A0A0U4WEA1"/>
<organism evidence="1 2">
    <name type="scientific">Aneurinibacillus soli</name>
    <dbReference type="NCBI Taxonomy" id="1500254"/>
    <lineage>
        <taxon>Bacteria</taxon>
        <taxon>Bacillati</taxon>
        <taxon>Bacillota</taxon>
        <taxon>Bacilli</taxon>
        <taxon>Bacillales</taxon>
        <taxon>Paenibacillaceae</taxon>
        <taxon>Aneurinibacillus group</taxon>
        <taxon>Aneurinibacillus</taxon>
    </lineage>
</organism>
<keyword evidence="2" id="KW-1185">Reference proteome</keyword>
<dbReference type="EMBL" id="AP017312">
    <property type="protein sequence ID" value="BAU27096.1"/>
    <property type="molecule type" value="Genomic_DNA"/>
</dbReference>
<dbReference type="KEGG" id="asoc:CB4_01265"/>
<reference evidence="1 2" key="1">
    <citation type="submission" date="2015-12" db="EMBL/GenBank/DDBJ databases">
        <title>Genome sequence of Aneurinibacillus soli.</title>
        <authorList>
            <person name="Lee J.S."/>
            <person name="Lee K.C."/>
            <person name="Kim K.K."/>
            <person name="Lee B.W."/>
        </authorList>
    </citation>
    <scope>NUCLEOTIDE SEQUENCE [LARGE SCALE GENOMIC DNA]</scope>
    <source>
        <strain evidence="1 2">CB4</strain>
    </source>
</reference>